<name>A0ABU1ZMA5_9BURK</name>
<reference evidence="2 3" key="1">
    <citation type="submission" date="2023-07" db="EMBL/GenBank/DDBJ databases">
        <title>Sorghum-associated microbial communities from plants grown in Nebraska, USA.</title>
        <authorList>
            <person name="Schachtman D."/>
        </authorList>
    </citation>
    <scope>NUCLEOTIDE SEQUENCE [LARGE SCALE GENOMIC DNA]</scope>
    <source>
        <strain evidence="2 3">BE308</strain>
    </source>
</reference>
<proteinExistence type="predicted"/>
<gene>
    <name evidence="2" type="ORF">J2X15_001318</name>
</gene>
<evidence type="ECO:0000259" key="1">
    <source>
        <dbReference type="Pfam" id="PF08885"/>
    </source>
</evidence>
<comment type="caution">
    <text evidence="2">The sequence shown here is derived from an EMBL/GenBank/DDBJ whole genome shotgun (WGS) entry which is preliminary data.</text>
</comment>
<sequence length="468" mass="52263">MIELIKRFRVLLFVRTRAVTYRLLRILNPEYQGSGGASVSAGTGQALSPASRTSGAKVGIHRAVLLNSDGSDLNAEIVVFSLRGMGYDASETEYILSTLLTLGPELTSWELADKLASSLQRALAKDESAFHLGLYAKYLRHKQAVLENKRAYVPSGRFNPNAVFWPDPTEAGNGRSLYTELPVAKRTPIIDQNSRIVSAGSCFATEIAYYLMDNGYNYLVTEGNGSRDDNYEMLGMEGRPNASAAWGIIFNTPSFRQLVEKAFGQRELPHILWSQPHKGENLFFDPFRENVAFRSIADYEANYPQHVAAARRALEEMDVFIITLGLNEVWSFAADGSVFSRSPWKAAPSLIRTNVLTVEENVNDLLHMAEILRRFNPKVKIICTVSPVPLHATFRADEHHIVAANTHSKAVLRVAAEEFVCRCPETYYFPSYEIVTVSTENPWAPDQRHVSRAAVAKVMSAFVEMYVQ</sequence>
<dbReference type="RefSeq" id="WP_310340563.1">
    <property type="nucleotide sequence ID" value="NZ_JAVDXO010000002.1"/>
</dbReference>
<keyword evidence="3" id="KW-1185">Reference proteome</keyword>
<dbReference type="EMBL" id="JAVDXO010000002">
    <property type="protein sequence ID" value="MDR7306040.1"/>
    <property type="molecule type" value="Genomic_DNA"/>
</dbReference>
<evidence type="ECO:0000313" key="3">
    <source>
        <dbReference type="Proteomes" id="UP001268089"/>
    </source>
</evidence>
<feature type="domain" description="GSCFA" evidence="1">
    <location>
        <begin position="195"/>
        <end position="462"/>
    </location>
</feature>
<dbReference type="InterPro" id="IPR014982">
    <property type="entry name" value="GSCFA"/>
</dbReference>
<dbReference type="Pfam" id="PF08885">
    <property type="entry name" value="GSCFA"/>
    <property type="match status" value="1"/>
</dbReference>
<protein>
    <recommendedName>
        <fullName evidence="1">GSCFA domain-containing protein</fullName>
    </recommendedName>
</protein>
<organism evidence="2 3">
    <name type="scientific">Rhodoferax saidenbachensis</name>
    <dbReference type="NCBI Taxonomy" id="1484693"/>
    <lineage>
        <taxon>Bacteria</taxon>
        <taxon>Pseudomonadati</taxon>
        <taxon>Pseudomonadota</taxon>
        <taxon>Betaproteobacteria</taxon>
        <taxon>Burkholderiales</taxon>
        <taxon>Comamonadaceae</taxon>
        <taxon>Rhodoferax</taxon>
    </lineage>
</organism>
<accession>A0ABU1ZMA5</accession>
<evidence type="ECO:0000313" key="2">
    <source>
        <dbReference type="EMBL" id="MDR7306040.1"/>
    </source>
</evidence>
<dbReference type="SUPFAM" id="SSF52266">
    <property type="entry name" value="SGNH hydrolase"/>
    <property type="match status" value="1"/>
</dbReference>
<dbReference type="Proteomes" id="UP001268089">
    <property type="component" value="Unassembled WGS sequence"/>
</dbReference>